<protein>
    <recommendedName>
        <fullName evidence="4">Reverse transcriptase domain-containing protein</fullName>
    </recommendedName>
</protein>
<evidence type="ECO:0000313" key="3">
    <source>
        <dbReference type="Proteomes" id="UP000825729"/>
    </source>
</evidence>
<feature type="region of interest" description="Disordered" evidence="1">
    <location>
        <begin position="78"/>
        <end position="119"/>
    </location>
</feature>
<name>A0AAV7E7K3_ARIFI</name>
<reference evidence="2 3" key="1">
    <citation type="submission" date="2021-07" db="EMBL/GenBank/DDBJ databases">
        <title>The Aristolochia fimbriata genome: insights into angiosperm evolution, floral development and chemical biosynthesis.</title>
        <authorList>
            <person name="Jiao Y."/>
        </authorList>
    </citation>
    <scope>NUCLEOTIDE SEQUENCE [LARGE SCALE GENOMIC DNA]</scope>
    <source>
        <strain evidence="2">IBCAS-2021</strain>
        <tissue evidence="2">Leaf</tissue>
    </source>
</reference>
<accession>A0AAV7E7K3</accession>
<comment type="caution">
    <text evidence="2">The sequence shown here is derived from an EMBL/GenBank/DDBJ whole genome shotgun (WGS) entry which is preliminary data.</text>
</comment>
<dbReference type="AlphaFoldDB" id="A0AAV7E7K3"/>
<organism evidence="2 3">
    <name type="scientific">Aristolochia fimbriata</name>
    <name type="common">White veined hardy Dutchman's pipe vine</name>
    <dbReference type="NCBI Taxonomy" id="158543"/>
    <lineage>
        <taxon>Eukaryota</taxon>
        <taxon>Viridiplantae</taxon>
        <taxon>Streptophyta</taxon>
        <taxon>Embryophyta</taxon>
        <taxon>Tracheophyta</taxon>
        <taxon>Spermatophyta</taxon>
        <taxon>Magnoliopsida</taxon>
        <taxon>Magnoliidae</taxon>
        <taxon>Piperales</taxon>
        <taxon>Aristolochiaceae</taxon>
        <taxon>Aristolochia</taxon>
    </lineage>
</organism>
<proteinExistence type="predicted"/>
<keyword evidence="3" id="KW-1185">Reference proteome</keyword>
<dbReference type="EMBL" id="JAINDJ010000006">
    <property type="protein sequence ID" value="KAG9444860.1"/>
    <property type="molecule type" value="Genomic_DNA"/>
</dbReference>
<evidence type="ECO:0000256" key="1">
    <source>
        <dbReference type="SAM" id="MobiDB-lite"/>
    </source>
</evidence>
<dbReference type="Gene3D" id="2.40.70.10">
    <property type="entry name" value="Acid Proteases"/>
    <property type="match status" value="1"/>
</dbReference>
<dbReference type="PANTHER" id="PTHR33067:SF9">
    <property type="entry name" value="RNA-DIRECTED DNA POLYMERASE"/>
    <property type="match status" value="1"/>
</dbReference>
<evidence type="ECO:0008006" key="4">
    <source>
        <dbReference type="Google" id="ProtNLM"/>
    </source>
</evidence>
<gene>
    <name evidence="2" type="ORF">H6P81_016200</name>
</gene>
<sequence length="119" mass="13420">MEVDKNLPIILGRPFLATAGAIIDVKQGNLTLRLKNDTISFNIKESMKQLAIAHGNFCLSIDVIDSCIAEIEEEERTEEAIKGGVIHSEEKEDENPIKTREVEELEAKNKEELEEEIKE</sequence>
<feature type="compositionally biased region" description="Basic and acidic residues" evidence="1">
    <location>
        <begin position="87"/>
        <end position="119"/>
    </location>
</feature>
<dbReference type="InterPro" id="IPR021109">
    <property type="entry name" value="Peptidase_aspartic_dom_sf"/>
</dbReference>
<evidence type="ECO:0000313" key="2">
    <source>
        <dbReference type="EMBL" id="KAG9444860.1"/>
    </source>
</evidence>
<dbReference type="PANTHER" id="PTHR33067">
    <property type="entry name" value="RNA-DIRECTED DNA POLYMERASE-RELATED"/>
    <property type="match status" value="1"/>
</dbReference>
<dbReference type="Proteomes" id="UP000825729">
    <property type="component" value="Unassembled WGS sequence"/>
</dbReference>